<evidence type="ECO:0000259" key="2">
    <source>
        <dbReference type="Pfam" id="PF20878"/>
    </source>
</evidence>
<evidence type="ECO:0000256" key="1">
    <source>
        <dbReference type="SAM" id="MobiDB-lite"/>
    </source>
</evidence>
<feature type="compositionally biased region" description="Basic residues" evidence="1">
    <location>
        <begin position="62"/>
        <end position="75"/>
    </location>
</feature>
<dbReference type="OrthoDB" id="10064338at2759"/>
<dbReference type="PANTHER" id="PTHR16089">
    <property type="entry name" value="REST COREPRESSOR COREST PROTEIN-RELATED"/>
    <property type="match status" value="1"/>
</dbReference>
<dbReference type="EMBL" id="QUSF01004494">
    <property type="protein sequence ID" value="RLV62994.1"/>
    <property type="molecule type" value="Genomic_DNA"/>
</dbReference>
<dbReference type="Pfam" id="PF20878">
    <property type="entry name" value="REST_helical"/>
    <property type="match status" value="1"/>
</dbReference>
<dbReference type="PANTHER" id="PTHR16089:SF12">
    <property type="entry name" value="REST COREPRESSOR 2"/>
    <property type="match status" value="1"/>
</dbReference>
<organism evidence="3 4">
    <name type="scientific">Chloebia gouldiae</name>
    <name type="common">Gouldian finch</name>
    <name type="synonym">Erythrura gouldiae</name>
    <dbReference type="NCBI Taxonomy" id="44316"/>
    <lineage>
        <taxon>Eukaryota</taxon>
        <taxon>Metazoa</taxon>
        <taxon>Chordata</taxon>
        <taxon>Craniata</taxon>
        <taxon>Vertebrata</taxon>
        <taxon>Euteleostomi</taxon>
        <taxon>Archelosauria</taxon>
        <taxon>Archosauria</taxon>
        <taxon>Dinosauria</taxon>
        <taxon>Saurischia</taxon>
        <taxon>Theropoda</taxon>
        <taxon>Coelurosauria</taxon>
        <taxon>Aves</taxon>
        <taxon>Neognathae</taxon>
        <taxon>Neoaves</taxon>
        <taxon>Telluraves</taxon>
        <taxon>Australaves</taxon>
        <taxon>Passeriformes</taxon>
        <taxon>Passeroidea</taxon>
        <taxon>Passeridae</taxon>
        <taxon>Chloebia</taxon>
    </lineage>
</organism>
<dbReference type="InterPro" id="IPR049048">
    <property type="entry name" value="REST_helical"/>
</dbReference>
<feature type="compositionally biased region" description="Basic and acidic residues" evidence="1">
    <location>
        <begin position="1"/>
        <end position="15"/>
    </location>
</feature>
<dbReference type="GO" id="GO:0005667">
    <property type="term" value="C:transcription regulator complex"/>
    <property type="evidence" value="ECO:0007669"/>
    <property type="project" value="TreeGrafter"/>
</dbReference>
<feature type="region of interest" description="Disordered" evidence="1">
    <location>
        <begin position="1"/>
        <end position="90"/>
    </location>
</feature>
<evidence type="ECO:0000313" key="4">
    <source>
        <dbReference type="Proteomes" id="UP000276834"/>
    </source>
</evidence>
<dbReference type="Proteomes" id="UP000276834">
    <property type="component" value="Unassembled WGS sequence"/>
</dbReference>
<evidence type="ECO:0000313" key="3">
    <source>
        <dbReference type="EMBL" id="RLV62994.1"/>
    </source>
</evidence>
<proteinExistence type="predicted"/>
<sequence>MDRQARRLLGRRDRDDSNDETEEHRPNPEGDVEPADPKKEVGGHGGRPCYAKAGPRKEPQYRHHPPARQRRRPPRGMRLSREDVAEVTANPDLGARALRQLDCQLVALKRQVRPEGPPRGHARDPSEPPPRSPQVQRIKQINSGLRQALDGGLEGLRPPEGNSKFSSRWTTDEQLLVVQGEWPPSLGSSPSSLASLVPLSAVSLSPALRRYGRDFPAVAAVLGNKTAAQVRSFVLGPRRRLGLERLLQERRGQGEPPGDRPEPEEEEEVRKGGGGAALVTGPSPGRGAWTGRSADPGLGPDAHRRQSQTPVNH</sequence>
<dbReference type="GO" id="GO:0003714">
    <property type="term" value="F:transcription corepressor activity"/>
    <property type="evidence" value="ECO:0007669"/>
    <property type="project" value="TreeGrafter"/>
</dbReference>
<dbReference type="GO" id="GO:0006357">
    <property type="term" value="P:regulation of transcription by RNA polymerase II"/>
    <property type="evidence" value="ECO:0007669"/>
    <property type="project" value="TreeGrafter"/>
</dbReference>
<feature type="domain" description="REST corepressor helical" evidence="2">
    <location>
        <begin position="71"/>
        <end position="113"/>
    </location>
</feature>
<feature type="compositionally biased region" description="Basic and acidic residues" evidence="1">
    <location>
        <begin position="245"/>
        <end position="261"/>
    </location>
</feature>
<protein>
    <recommendedName>
        <fullName evidence="2">REST corepressor helical domain-containing protein</fullName>
    </recommendedName>
</protein>
<feature type="compositionally biased region" description="Basic and acidic residues" evidence="1">
    <location>
        <begin position="112"/>
        <end position="126"/>
    </location>
</feature>
<feature type="region of interest" description="Disordered" evidence="1">
    <location>
        <begin position="245"/>
        <end position="313"/>
    </location>
</feature>
<comment type="caution">
    <text evidence="3">The sequence shown here is derived from an EMBL/GenBank/DDBJ whole genome shotgun (WGS) entry which is preliminary data.</text>
</comment>
<accession>A0A3L8Q6P9</accession>
<dbReference type="AlphaFoldDB" id="A0A3L8Q6P9"/>
<dbReference type="InterPro" id="IPR051066">
    <property type="entry name" value="Trans_reg/Corepressor"/>
</dbReference>
<dbReference type="GO" id="GO:0000118">
    <property type="term" value="C:histone deacetylase complex"/>
    <property type="evidence" value="ECO:0007669"/>
    <property type="project" value="TreeGrafter"/>
</dbReference>
<gene>
    <name evidence="3" type="ORF">DV515_00018730</name>
</gene>
<reference evidence="3 4" key="1">
    <citation type="journal article" date="2018" name="Proc. R. Soc. B">
        <title>A non-coding region near Follistatin controls head colour polymorphism in the Gouldian finch.</title>
        <authorList>
            <person name="Toomey M.B."/>
            <person name="Marques C.I."/>
            <person name="Andrade P."/>
            <person name="Araujo P.M."/>
            <person name="Sabatino S."/>
            <person name="Gazda M.A."/>
            <person name="Afonso S."/>
            <person name="Lopes R.J."/>
            <person name="Corbo J.C."/>
            <person name="Carneiro M."/>
        </authorList>
    </citation>
    <scope>NUCLEOTIDE SEQUENCE [LARGE SCALE GENOMIC DNA]</scope>
    <source>
        <strain evidence="3">Red01</strain>
        <tissue evidence="3">Muscle</tissue>
    </source>
</reference>
<dbReference type="Gene3D" id="1.20.58.1880">
    <property type="match status" value="3"/>
</dbReference>
<feature type="region of interest" description="Disordered" evidence="1">
    <location>
        <begin position="109"/>
        <end position="137"/>
    </location>
</feature>
<keyword evidence="4" id="KW-1185">Reference proteome</keyword>
<name>A0A3L8Q6P9_CHLGU</name>